<gene>
    <name evidence="2" type="ORF">Smic_08430</name>
</gene>
<dbReference type="AlphaFoldDB" id="A0A7J0CKL4"/>
<comment type="caution">
    <text evidence="2">The sequence shown here is derived from an EMBL/GenBank/DDBJ whole genome shotgun (WGS) entry which is preliminary data.</text>
</comment>
<reference evidence="2 3" key="1">
    <citation type="submission" date="2020-05" db="EMBL/GenBank/DDBJ databases">
        <title>Whole genome shotgun sequence of Streptomyces microflavus NBRC 13062.</title>
        <authorList>
            <person name="Komaki H."/>
            <person name="Tamura T."/>
        </authorList>
    </citation>
    <scope>NUCLEOTIDE SEQUENCE [LARGE SCALE GENOMIC DNA]</scope>
    <source>
        <strain evidence="2 3">NBRC 13062</strain>
    </source>
</reference>
<dbReference type="EMBL" id="BLWD01000001">
    <property type="protein sequence ID" value="GFN02287.1"/>
    <property type="molecule type" value="Genomic_DNA"/>
</dbReference>
<accession>A0A7J0CKL4</accession>
<feature type="region of interest" description="Disordered" evidence="1">
    <location>
        <begin position="77"/>
        <end position="153"/>
    </location>
</feature>
<protein>
    <submittedName>
        <fullName evidence="2">Uncharacterized protein</fullName>
    </submittedName>
</protein>
<evidence type="ECO:0000313" key="2">
    <source>
        <dbReference type="EMBL" id="GFN02287.1"/>
    </source>
</evidence>
<dbReference type="RefSeq" id="WP_032758882.1">
    <property type="nucleotide sequence ID" value="NZ_BMUG01000018.1"/>
</dbReference>
<proteinExistence type="predicted"/>
<evidence type="ECO:0000256" key="1">
    <source>
        <dbReference type="SAM" id="MobiDB-lite"/>
    </source>
</evidence>
<evidence type="ECO:0000313" key="3">
    <source>
        <dbReference type="Proteomes" id="UP000498740"/>
    </source>
</evidence>
<name>A0A7J0CKL4_STRMI</name>
<organism evidence="2 3">
    <name type="scientific">Streptomyces microflavus</name>
    <name type="common">Streptomyces lipmanii</name>
    <dbReference type="NCBI Taxonomy" id="1919"/>
    <lineage>
        <taxon>Bacteria</taxon>
        <taxon>Bacillati</taxon>
        <taxon>Actinomycetota</taxon>
        <taxon>Actinomycetes</taxon>
        <taxon>Kitasatosporales</taxon>
        <taxon>Streptomycetaceae</taxon>
        <taxon>Streptomyces</taxon>
    </lineage>
</organism>
<dbReference type="Proteomes" id="UP000498740">
    <property type="component" value="Unassembled WGS sequence"/>
</dbReference>
<feature type="compositionally biased region" description="Low complexity" evidence="1">
    <location>
        <begin position="113"/>
        <end position="129"/>
    </location>
</feature>
<sequence length="153" mass="16866">MQPGTHFAFGDHEEHGLVASYTATMPAHLAHWYLERETFEPVPGEPGLYRLSEPERDGPRRVRQAVHDLRRQGFTVQADIRLDPARSARPTRPVRPNGLAERRTRLAQAAVGATTQRRATPPTTSAPAARPVPPKPVYTPTVHLTATGGGRSR</sequence>